<evidence type="ECO:0000256" key="1">
    <source>
        <dbReference type="SAM" id="Phobius"/>
    </source>
</evidence>
<name>A0ABX4PXR1_9PSED</name>
<dbReference type="EMBL" id="PHHE01000001">
    <property type="protein sequence ID" value="PKA69041.1"/>
    <property type="molecule type" value="Genomic_DNA"/>
</dbReference>
<evidence type="ECO:0000313" key="4">
    <source>
        <dbReference type="EMBL" id="PKA69063.1"/>
    </source>
</evidence>
<keyword evidence="5" id="KW-1185">Reference proteome</keyword>
<dbReference type="Proteomes" id="UP000232455">
    <property type="component" value="Unassembled WGS sequence"/>
</dbReference>
<evidence type="ECO:0000313" key="3">
    <source>
        <dbReference type="EMBL" id="PKA69050.1"/>
    </source>
</evidence>
<dbReference type="EMBL" id="PHHE01000001">
    <property type="protein sequence ID" value="PKA69050.1"/>
    <property type="molecule type" value="Genomic_DNA"/>
</dbReference>
<protein>
    <submittedName>
        <fullName evidence="2">Uncharacterized protein</fullName>
    </submittedName>
</protein>
<organism evidence="2 5">
    <name type="scientific">Pseudomonas baetica</name>
    <dbReference type="NCBI Taxonomy" id="674054"/>
    <lineage>
        <taxon>Bacteria</taxon>
        <taxon>Pseudomonadati</taxon>
        <taxon>Pseudomonadota</taxon>
        <taxon>Gammaproteobacteria</taxon>
        <taxon>Pseudomonadales</taxon>
        <taxon>Pseudomonadaceae</taxon>
        <taxon>Pseudomonas</taxon>
    </lineage>
</organism>
<dbReference type="EMBL" id="PHHE01000001">
    <property type="protein sequence ID" value="PKA69063.1"/>
    <property type="molecule type" value="Genomic_DNA"/>
</dbReference>
<gene>
    <name evidence="2" type="ORF">ATI02_1857</name>
    <name evidence="3" type="ORF">ATI02_1868</name>
    <name evidence="4" type="ORF">ATI02_1881</name>
</gene>
<reference evidence="2 5" key="1">
    <citation type="submission" date="2017-11" db="EMBL/GenBank/DDBJ databases">
        <title>Genome sequencing of a diverse group of Pseudomonas species.</title>
        <authorList>
            <person name="Loper J."/>
        </authorList>
    </citation>
    <scope>NUCLEOTIDE SEQUENCE [LARGE SCALE GENOMIC DNA]</scope>
    <source>
        <strain evidence="2 5">LMG 25716</strain>
    </source>
</reference>
<comment type="caution">
    <text evidence="2">The sequence shown here is derived from an EMBL/GenBank/DDBJ whole genome shotgun (WGS) entry which is preliminary data.</text>
</comment>
<keyword evidence="1" id="KW-0812">Transmembrane</keyword>
<sequence length="52" mass="5710">MHNQIDKLIAETMKIDVDASKVTAEIFWIPLAISIGLISFVATITAVILKLL</sequence>
<keyword evidence="1" id="KW-0472">Membrane</keyword>
<evidence type="ECO:0000313" key="2">
    <source>
        <dbReference type="EMBL" id="PKA69041.1"/>
    </source>
</evidence>
<accession>A0ABX4PXR1</accession>
<keyword evidence="1" id="KW-1133">Transmembrane helix</keyword>
<proteinExistence type="predicted"/>
<evidence type="ECO:0000313" key="5">
    <source>
        <dbReference type="Proteomes" id="UP000232455"/>
    </source>
</evidence>
<feature type="transmembrane region" description="Helical" evidence="1">
    <location>
        <begin position="26"/>
        <end position="49"/>
    </location>
</feature>